<feature type="transmembrane region" description="Helical" evidence="2">
    <location>
        <begin position="156"/>
        <end position="176"/>
    </location>
</feature>
<organism evidence="3 4">
    <name type="scientific">Handroanthus impetiginosus</name>
    <dbReference type="NCBI Taxonomy" id="429701"/>
    <lineage>
        <taxon>Eukaryota</taxon>
        <taxon>Viridiplantae</taxon>
        <taxon>Streptophyta</taxon>
        <taxon>Embryophyta</taxon>
        <taxon>Tracheophyta</taxon>
        <taxon>Spermatophyta</taxon>
        <taxon>Magnoliopsida</taxon>
        <taxon>eudicotyledons</taxon>
        <taxon>Gunneridae</taxon>
        <taxon>Pentapetalae</taxon>
        <taxon>asterids</taxon>
        <taxon>lamiids</taxon>
        <taxon>Lamiales</taxon>
        <taxon>Bignoniaceae</taxon>
        <taxon>Crescentiina</taxon>
        <taxon>Tabebuia alliance</taxon>
        <taxon>Handroanthus</taxon>
    </lineage>
</organism>
<dbReference type="EMBL" id="NKXS01004740">
    <property type="protein sequence ID" value="PIN05519.1"/>
    <property type="molecule type" value="Genomic_DNA"/>
</dbReference>
<dbReference type="Proteomes" id="UP000231279">
    <property type="component" value="Unassembled WGS sequence"/>
</dbReference>
<feature type="transmembrane region" description="Helical" evidence="2">
    <location>
        <begin position="227"/>
        <end position="251"/>
    </location>
</feature>
<feature type="transmembrane region" description="Helical" evidence="2">
    <location>
        <begin position="385"/>
        <end position="404"/>
    </location>
</feature>
<name>A0A2G9GJQ0_9LAMI</name>
<evidence type="ECO:0000256" key="2">
    <source>
        <dbReference type="SAM" id="Phobius"/>
    </source>
</evidence>
<dbReference type="OrthoDB" id="1869137at2759"/>
<accession>A0A2G9GJQ0</accession>
<keyword evidence="2" id="KW-0472">Membrane</keyword>
<sequence>MGEMSPESTEKPKEEVEIDMATPDVHSVSMKIQRAKEAYKSYGGIEDKPTRGEVLVWYLYGLCSYFVHTVLIPIVFPLIISQTVSNPPEPKSYKHSNSRPNEMQLYEGLVCRAIKVGSKNFSSLEWTSISWITGLILSAPILGFISILLDYGHYQQLIAGAATGIGALFCLPAGFFRRSWIFPPYIAAIVAANTIVGAAHARHLGLMIRGFTGSNIPKRQFSNRRSFGSWLSLYSTAAGCLGAAIMAAFTYLRLDHSDHFTNLWVVSIFSGLIWGLGMIHIFTTSRANASFTDSQSDSVSIAHVVSIFRYPHAAGSLCGVFLSSFMTMCIFGGGVLYAVGVLWLDCSPAGKEGAFSVWFSWARAFGACAGFALATSMPGNVGKSFGISFIGGIFGMIVLIFGNISSFRGAKAAGHVIKSEKNSPEHGLDDDLPKVSVTTDVTPKVEA</sequence>
<evidence type="ECO:0000256" key="1">
    <source>
        <dbReference type="SAM" id="MobiDB-lite"/>
    </source>
</evidence>
<proteinExistence type="predicted"/>
<protein>
    <submittedName>
        <fullName evidence="3">Uncharacterized protein</fullName>
    </submittedName>
</protein>
<gene>
    <name evidence="3" type="ORF">CDL12_21935</name>
</gene>
<feature type="transmembrane region" description="Helical" evidence="2">
    <location>
        <begin position="55"/>
        <end position="80"/>
    </location>
</feature>
<dbReference type="AlphaFoldDB" id="A0A2G9GJQ0"/>
<keyword evidence="2" id="KW-1133">Transmembrane helix</keyword>
<feature type="transmembrane region" description="Helical" evidence="2">
    <location>
        <begin position="129"/>
        <end position="149"/>
    </location>
</feature>
<keyword evidence="2" id="KW-0812">Transmembrane</keyword>
<feature type="transmembrane region" description="Helical" evidence="2">
    <location>
        <begin position="182"/>
        <end position="201"/>
    </location>
</feature>
<keyword evidence="4" id="KW-1185">Reference proteome</keyword>
<evidence type="ECO:0000313" key="4">
    <source>
        <dbReference type="Proteomes" id="UP000231279"/>
    </source>
</evidence>
<dbReference type="PANTHER" id="PTHR37891">
    <property type="entry name" value="OS06G0113900 PROTEIN"/>
    <property type="match status" value="1"/>
</dbReference>
<feature type="transmembrane region" description="Helical" evidence="2">
    <location>
        <begin position="263"/>
        <end position="282"/>
    </location>
</feature>
<dbReference type="PANTHER" id="PTHR37891:SF1">
    <property type="entry name" value="OS06G0113900 PROTEIN"/>
    <property type="match status" value="1"/>
</dbReference>
<comment type="caution">
    <text evidence="3">The sequence shown here is derived from an EMBL/GenBank/DDBJ whole genome shotgun (WGS) entry which is preliminary data.</text>
</comment>
<reference evidence="4" key="1">
    <citation type="journal article" date="2018" name="Gigascience">
        <title>Genome assembly of the Pink Ipe (Handroanthus impetiginosus, Bignoniaceae), a highly valued, ecologically keystone Neotropical timber forest tree.</title>
        <authorList>
            <person name="Silva-Junior O.B."/>
            <person name="Grattapaglia D."/>
            <person name="Novaes E."/>
            <person name="Collevatti R.G."/>
        </authorList>
    </citation>
    <scope>NUCLEOTIDE SEQUENCE [LARGE SCALE GENOMIC DNA]</scope>
    <source>
        <strain evidence="4">cv. UFG-1</strain>
    </source>
</reference>
<feature type="transmembrane region" description="Helical" evidence="2">
    <location>
        <begin position="317"/>
        <end position="343"/>
    </location>
</feature>
<feature type="region of interest" description="Disordered" evidence="1">
    <location>
        <begin position="420"/>
        <end position="447"/>
    </location>
</feature>
<feature type="compositionally biased region" description="Basic and acidic residues" evidence="1">
    <location>
        <begin position="420"/>
        <end position="433"/>
    </location>
</feature>
<evidence type="ECO:0000313" key="3">
    <source>
        <dbReference type="EMBL" id="PIN05519.1"/>
    </source>
</evidence>